<organism evidence="1 2">
    <name type="scientific">Bombiscardovia apis</name>
    <dbReference type="NCBI Taxonomy" id="2932182"/>
    <lineage>
        <taxon>Bacteria</taxon>
        <taxon>Bacillati</taxon>
        <taxon>Actinomycetota</taxon>
        <taxon>Actinomycetes</taxon>
        <taxon>Bifidobacteriales</taxon>
        <taxon>Bifidobacteriaceae</taxon>
        <taxon>Bombiscardovia</taxon>
    </lineage>
</organism>
<sequence>MPQFGDYIVFVDESGDQSLKSVDDAYPVFVLAFCIFHKEHYCDFVLPKMTQLKFKYWGKDTVIFHEREMRQKEGDFAFLNNPKLCRDFFHDLNEIMVNAEYVITSTLLDKRVYKLRTGQRTPYDVAAQLGMERVFYEMQSRKQRGSQIPIIFESRGKKEDNNLLSAVETIRANSAIDGFKDMFDCCCISKQANSIGLQFADMIARPVGNHYLYPKQANRAWDMLLPKMRKGPEGEIEGFGLKIFS</sequence>
<dbReference type="InterPro" id="IPR024524">
    <property type="entry name" value="DUF3800"/>
</dbReference>
<evidence type="ECO:0000313" key="2">
    <source>
        <dbReference type="Proteomes" id="UP001321748"/>
    </source>
</evidence>
<proteinExistence type="predicted"/>
<dbReference type="Pfam" id="PF12686">
    <property type="entry name" value="DUF3800"/>
    <property type="match status" value="1"/>
</dbReference>
<dbReference type="Proteomes" id="UP001321748">
    <property type="component" value="Chromosome"/>
</dbReference>
<evidence type="ECO:0000313" key="1">
    <source>
        <dbReference type="EMBL" id="BDR55393.1"/>
    </source>
</evidence>
<keyword evidence="2" id="KW-1185">Reference proteome</keyword>
<reference evidence="1 2" key="1">
    <citation type="journal article" date="2023" name="Microbiol. Spectr.">
        <title>Symbiosis of Carpenter Bees with Uncharacterized Lactic Acid Bacteria Showing NAD Auxotrophy.</title>
        <authorList>
            <person name="Kawasaki S."/>
            <person name="Ozawa K."/>
            <person name="Mori T."/>
            <person name="Yamamoto A."/>
            <person name="Ito M."/>
            <person name="Ohkuma M."/>
            <person name="Sakamoto M."/>
            <person name="Matsutani M."/>
        </authorList>
    </citation>
    <scope>NUCLEOTIDE SEQUENCE [LARGE SCALE GENOMIC DNA]</scope>
    <source>
        <strain evidence="1 2">KimH</strain>
    </source>
</reference>
<gene>
    <name evidence="1" type="ORF">KIMH_15040</name>
</gene>
<protein>
    <submittedName>
        <fullName evidence="1">3-deoxy-D-manno-octulosonic acid transferase</fullName>
    </submittedName>
</protein>
<keyword evidence="1" id="KW-0808">Transferase</keyword>
<dbReference type="GO" id="GO:0016740">
    <property type="term" value="F:transferase activity"/>
    <property type="evidence" value="ECO:0007669"/>
    <property type="project" value="UniProtKB-KW"/>
</dbReference>
<dbReference type="EMBL" id="AP026800">
    <property type="protein sequence ID" value="BDR55393.1"/>
    <property type="molecule type" value="Genomic_DNA"/>
</dbReference>
<dbReference type="RefSeq" id="WP_317642882.1">
    <property type="nucleotide sequence ID" value="NZ_AP026800.1"/>
</dbReference>
<name>A0ABN6SJV0_9BIFI</name>
<accession>A0ABN6SJV0</accession>